<feature type="compositionally biased region" description="Basic and acidic residues" evidence="1">
    <location>
        <begin position="1051"/>
        <end position="1063"/>
    </location>
</feature>
<feature type="region of interest" description="Disordered" evidence="1">
    <location>
        <begin position="1234"/>
        <end position="1321"/>
    </location>
</feature>
<sequence length="1507" mass="163415">MAVPYDSRQQDDQQQQHHHHHHHDHRAETPTPVSPLVSDFPLPGHSATPSSSNAYSRFNGTAHDLSPLSGTPLIMSRSPSISSYSNSTWTSQLPSNIASVHPPPAYVAQFGAAQVVSDRKRRFSDDEDDDVRTTISSMRDDVQFSQSALTLANAFLDQLLYSFLANARSTTLTALRPAVTEVLKSRLATEAIASAEEELQELLAGGDDEEEEMNHRQTVAEQKRKWDTELVWKRTRLRVMVYIRLGEMEDDDEERYVRENELFQGADRRFSQSSGLVSWAAAIFLTSVLEYVAEQTLQVAAQAADSRARRRCRNPRAPMSVSGMVTPVDGVTVEDHDMEKVALNSGLGRLWRTWRKSLRANTNGAPLSPVTTSSNNNFSRRLSRDVLGPGLNPRSSFGTAPESVSAMDDSRRPSLLTTDKDAAEGGAEELPEAEYPEHVLAANIPLPIGDELRDVDEIEVPGLAMDPDAPQPDHESAATAPNRRNSFSGNAGFMPVSNAVRDTTTTLEGPETKLAVREASKKPSLTRKRSASVPMRIPGAFPSYGEPFIEEAVEQPGPVEPIQEDDVKPDVKPEQKANAAEMAVHKLKASQPPSTSSQEDKVAKDDPVNEDSDVKGSHKDVFGLAAADSAAAAAAAVSMLYGANPDKNTKRQSMPPVESHIEQHEQQRQHVNRKRLSMPVAVKTPSWQKLQDQDEPRTAQWIPLSSPSAPATIVRTHSSSAATSPVKERFDDDAESEKGSRQASATPRQVATDSGSLQGDNKEGAVDIGVAKTSDMAVASPKPEDLAEDIRYARDRDSYTNPNPRRASRLFIGTQPAEAVPTSSPPAQTKRTSDLPVTSPEAFLSRRSLSVSPKVQESAAKAKEQVQSQTRDIPDGVVKPIPHAVTTGKSGNSPQPSPGVEKAPSPYRQSFGAAESANWVPHKKTASASEAAAPPAPVQPAAPKMAVVKEKDAPPKEEKVISLTSASIKGPEDFEMFVQGGDTVKYTLTPENVRDDPSTGDAVPIRKAVRSHERTTSAPRKQSPTADSRTGRSHSSKQITSATPLPPDADDDHRPRRDSDKRRSISRPPVRNTSVHRRSGLMAREPQIVTESTRDFADFIRSTGPSKEQEVLPILNNRSTTSIHSLLNASRSSSPGAASARSLNRSTFSKDSAPPVPAIPTKGKSHMQARGATTNADGSTSELIDFIRSGPSSGGQAEDRQHRISRTVAPFRTTMDSDQADEWGERLVAQPDLKLTNNAHSAPSLRSAGSVKSSHRTSANSRAPLLSQTLTNETVQPGHSGIPQRLSSMPKQAEGGAPTPKRYRNKDPYAIDFDDDDEDDDLLTALPKNARVREEESLIDFLRNSEPPASQTPRTVNAITDNPGRRQDSTSGLRNFSSDAVSLGRQGSASSREGGQVKQAYTYTIGNAPAPPRAGSTPSSKRPPPKMQARGFGKQDDGGIRDLADFLRSSGPTTPSQPTPTTTNVRQVPSRTSVKTESSKKSSRRSGFFGLFSRSKSNSQQAQYLDM</sequence>
<dbReference type="Gene3D" id="1.10.20.10">
    <property type="entry name" value="Histone, subunit A"/>
    <property type="match status" value="1"/>
</dbReference>
<feature type="compositionally biased region" description="Polar residues" evidence="1">
    <location>
        <begin position="1369"/>
        <end position="1405"/>
    </location>
</feature>
<feature type="region of interest" description="Disordered" evidence="1">
    <location>
        <begin position="644"/>
        <end position="960"/>
    </location>
</feature>
<feature type="compositionally biased region" description="Polar residues" evidence="1">
    <location>
        <begin position="1171"/>
        <end position="1182"/>
    </location>
</feature>
<feature type="compositionally biased region" description="Basic and acidic residues" evidence="1">
    <location>
        <begin position="726"/>
        <end position="740"/>
    </location>
</feature>
<dbReference type="InterPro" id="IPR009072">
    <property type="entry name" value="Histone-fold"/>
</dbReference>
<feature type="compositionally biased region" description="Basic and acidic residues" evidence="1">
    <location>
        <begin position="1433"/>
        <end position="1445"/>
    </location>
</feature>
<evidence type="ECO:0000256" key="1">
    <source>
        <dbReference type="SAM" id="MobiDB-lite"/>
    </source>
</evidence>
<dbReference type="OMA" id="ETIHYTL"/>
<feature type="region of interest" description="Disordered" evidence="1">
    <location>
        <begin position="361"/>
        <end position="417"/>
    </location>
</feature>
<reference evidence="3" key="1">
    <citation type="journal article" date="2012" name="PLoS Genet.">
        <title>The genomes of the fungal plant pathogens Cladosporium fulvum and Dothistroma septosporum reveal adaptation to different hosts and lifestyles but also signatures of common ancestry.</title>
        <authorList>
            <person name="de Wit P.J.G.M."/>
            <person name="van der Burgt A."/>
            <person name="Oekmen B."/>
            <person name="Stergiopoulos I."/>
            <person name="Abd-Elsalam K.A."/>
            <person name="Aerts A.L."/>
            <person name="Bahkali A.H."/>
            <person name="Beenen H.G."/>
            <person name="Chettri P."/>
            <person name="Cox M.P."/>
            <person name="Datema E."/>
            <person name="de Vries R.P."/>
            <person name="Dhillon B."/>
            <person name="Ganley A.R."/>
            <person name="Griffiths S.A."/>
            <person name="Guo Y."/>
            <person name="Hamelin R.C."/>
            <person name="Henrissat B."/>
            <person name="Kabir M.S."/>
            <person name="Jashni M.K."/>
            <person name="Kema G."/>
            <person name="Klaubauf S."/>
            <person name="Lapidus A."/>
            <person name="Levasseur A."/>
            <person name="Lindquist E."/>
            <person name="Mehrabi R."/>
            <person name="Ohm R.A."/>
            <person name="Owen T.J."/>
            <person name="Salamov A."/>
            <person name="Schwelm A."/>
            <person name="Schijlen E."/>
            <person name="Sun H."/>
            <person name="van den Burg H.A."/>
            <person name="van Ham R.C.H.J."/>
            <person name="Zhang S."/>
            <person name="Goodwin S.B."/>
            <person name="Grigoriev I.V."/>
            <person name="Collemare J."/>
            <person name="Bradshaw R.E."/>
        </authorList>
    </citation>
    <scope>NUCLEOTIDE SEQUENCE [LARGE SCALE GENOMIC DNA]</scope>
    <source>
        <strain evidence="3">NZE10 / CBS 128990</strain>
    </source>
</reference>
<keyword evidence="3" id="KW-1185">Reference proteome</keyword>
<accession>N1PRW6</accession>
<dbReference type="OrthoDB" id="5382203at2759"/>
<feature type="compositionally biased region" description="Basic and acidic residues" evidence="1">
    <location>
        <begin position="408"/>
        <end position="417"/>
    </location>
</feature>
<evidence type="ECO:0000313" key="3">
    <source>
        <dbReference type="Proteomes" id="UP000016933"/>
    </source>
</evidence>
<dbReference type="Proteomes" id="UP000016933">
    <property type="component" value="Unassembled WGS sequence"/>
</dbReference>
<feature type="compositionally biased region" description="Basic and acidic residues" evidence="1">
    <location>
        <begin position="782"/>
        <end position="798"/>
    </location>
</feature>
<dbReference type="HOGENOM" id="CLU_002983_1_0_1"/>
<protein>
    <submittedName>
        <fullName evidence="2">Uncharacterized protein</fullName>
    </submittedName>
</protein>
<feature type="compositionally biased region" description="Polar residues" evidence="1">
    <location>
        <begin position="1016"/>
        <end position="1028"/>
    </location>
</feature>
<dbReference type="eggNOG" id="ENOG502QRX2">
    <property type="taxonomic scope" value="Eukaryota"/>
</dbReference>
<feature type="compositionally biased region" description="Basic and acidic residues" evidence="1">
    <location>
        <begin position="510"/>
        <end position="521"/>
    </location>
</feature>
<feature type="region of interest" description="Disordered" evidence="1">
    <location>
        <begin position="1"/>
        <end position="55"/>
    </location>
</feature>
<feature type="compositionally biased region" description="Polar residues" evidence="1">
    <location>
        <begin position="741"/>
        <end position="759"/>
    </location>
</feature>
<organism evidence="2 3">
    <name type="scientific">Dothistroma septosporum (strain NZE10 / CBS 128990)</name>
    <name type="common">Red band needle blight fungus</name>
    <name type="synonym">Mycosphaerella pini</name>
    <dbReference type="NCBI Taxonomy" id="675120"/>
    <lineage>
        <taxon>Eukaryota</taxon>
        <taxon>Fungi</taxon>
        <taxon>Dikarya</taxon>
        <taxon>Ascomycota</taxon>
        <taxon>Pezizomycotina</taxon>
        <taxon>Dothideomycetes</taxon>
        <taxon>Dothideomycetidae</taxon>
        <taxon>Mycosphaerellales</taxon>
        <taxon>Mycosphaerellaceae</taxon>
        <taxon>Dothistroma</taxon>
    </lineage>
</organism>
<dbReference type="GO" id="GO:0046982">
    <property type="term" value="F:protein heterodimerization activity"/>
    <property type="evidence" value="ECO:0007669"/>
    <property type="project" value="InterPro"/>
</dbReference>
<feature type="region of interest" description="Disordered" evidence="1">
    <location>
        <begin position="551"/>
        <end position="616"/>
    </location>
</feature>
<feature type="compositionally biased region" description="Basic and acidic residues" evidence="1">
    <location>
        <begin position="598"/>
        <end position="616"/>
    </location>
</feature>
<feature type="compositionally biased region" description="Low complexity" evidence="1">
    <location>
        <begin position="1485"/>
        <end position="1497"/>
    </location>
</feature>
<proteinExistence type="predicted"/>
<feature type="compositionally biased region" description="Low complexity" evidence="1">
    <location>
        <begin position="1129"/>
        <end position="1142"/>
    </location>
</feature>
<feature type="compositionally biased region" description="Polar residues" evidence="1">
    <location>
        <begin position="361"/>
        <end position="372"/>
    </location>
</feature>
<feature type="compositionally biased region" description="Polar residues" evidence="1">
    <location>
        <begin position="821"/>
        <end position="830"/>
    </location>
</feature>
<gene>
    <name evidence="2" type="ORF">DOTSEDRAFT_51751</name>
</gene>
<feature type="compositionally biased region" description="Basic and acidic residues" evidence="1">
    <location>
        <begin position="947"/>
        <end position="960"/>
    </location>
</feature>
<feature type="compositionally biased region" description="Polar residues" evidence="1">
    <location>
        <begin position="1250"/>
        <end position="1277"/>
    </location>
</feature>
<evidence type="ECO:0000313" key="2">
    <source>
        <dbReference type="EMBL" id="EME46211.1"/>
    </source>
</evidence>
<feature type="region of interest" description="Disordered" evidence="1">
    <location>
        <begin position="462"/>
        <end position="531"/>
    </location>
</feature>
<feature type="compositionally biased region" description="Polar residues" evidence="1">
    <location>
        <begin position="1498"/>
        <end position="1507"/>
    </location>
</feature>
<reference evidence="2 3" key="2">
    <citation type="journal article" date="2012" name="PLoS Pathog.">
        <title>Diverse lifestyles and strategies of plant pathogenesis encoded in the genomes of eighteen Dothideomycetes fungi.</title>
        <authorList>
            <person name="Ohm R.A."/>
            <person name="Feau N."/>
            <person name="Henrissat B."/>
            <person name="Schoch C.L."/>
            <person name="Horwitz B.A."/>
            <person name="Barry K.W."/>
            <person name="Condon B.J."/>
            <person name="Copeland A.C."/>
            <person name="Dhillon B."/>
            <person name="Glaser F."/>
            <person name="Hesse C.N."/>
            <person name="Kosti I."/>
            <person name="LaButti K."/>
            <person name="Lindquist E.A."/>
            <person name="Lucas S."/>
            <person name="Salamov A.A."/>
            <person name="Bradshaw R.E."/>
            <person name="Ciuffetti L."/>
            <person name="Hamelin R.C."/>
            <person name="Kema G.H.J."/>
            <person name="Lawrence C."/>
            <person name="Scott J.A."/>
            <person name="Spatafora J.W."/>
            <person name="Turgeon B.G."/>
            <person name="de Wit P.J.G.M."/>
            <person name="Zhong S."/>
            <person name="Goodwin S.B."/>
            <person name="Grigoriev I.V."/>
        </authorList>
    </citation>
    <scope>NUCLEOTIDE SEQUENCE [LARGE SCALE GENOMIC DNA]</scope>
    <source>
        <strain evidence="3">NZE10 / CBS 128990</strain>
    </source>
</reference>
<feature type="region of interest" description="Disordered" evidence="1">
    <location>
        <begin position="1128"/>
        <end position="1220"/>
    </location>
</feature>
<feature type="region of interest" description="Disordered" evidence="1">
    <location>
        <begin position="1341"/>
        <end position="1507"/>
    </location>
</feature>
<feature type="compositionally biased region" description="Low complexity" evidence="1">
    <location>
        <begin position="1449"/>
        <end position="1463"/>
    </location>
</feature>
<feature type="region of interest" description="Disordered" evidence="1">
    <location>
        <begin position="988"/>
        <end position="1089"/>
    </location>
</feature>
<feature type="compositionally biased region" description="Basic and acidic residues" evidence="1">
    <location>
        <begin position="565"/>
        <end position="575"/>
    </location>
</feature>
<name>N1PRW6_DOTSN</name>
<feature type="compositionally biased region" description="Acidic residues" evidence="1">
    <location>
        <begin position="1312"/>
        <end position="1321"/>
    </location>
</feature>
<dbReference type="STRING" id="675120.N1PRW6"/>
<dbReference type="EMBL" id="KB446537">
    <property type="protein sequence ID" value="EME46211.1"/>
    <property type="molecule type" value="Genomic_DNA"/>
</dbReference>
<feature type="compositionally biased region" description="Polar residues" evidence="1">
    <location>
        <begin position="1347"/>
        <end position="1360"/>
    </location>
</feature>
<feature type="compositionally biased region" description="Basic and acidic residues" evidence="1">
    <location>
        <begin position="659"/>
        <end position="668"/>
    </location>
</feature>
<feature type="compositionally biased region" description="Polar residues" evidence="1">
    <location>
        <begin position="703"/>
        <end position="723"/>
    </location>
</feature>